<proteinExistence type="predicted"/>
<evidence type="ECO:0000313" key="2">
    <source>
        <dbReference type="EMBL" id="OQV17928.1"/>
    </source>
</evidence>
<name>A0A1W0WRU2_HYPEX</name>
<evidence type="ECO:0000313" key="3">
    <source>
        <dbReference type="Proteomes" id="UP000192578"/>
    </source>
</evidence>
<feature type="region of interest" description="Disordered" evidence="1">
    <location>
        <begin position="52"/>
        <end position="72"/>
    </location>
</feature>
<accession>A0A1W0WRU2</accession>
<dbReference type="AlphaFoldDB" id="A0A1W0WRU2"/>
<evidence type="ECO:0000256" key="1">
    <source>
        <dbReference type="SAM" id="MobiDB-lite"/>
    </source>
</evidence>
<comment type="caution">
    <text evidence="2">The sequence shown here is derived from an EMBL/GenBank/DDBJ whole genome shotgun (WGS) entry which is preliminary data.</text>
</comment>
<gene>
    <name evidence="2" type="ORF">BV898_08057</name>
</gene>
<organism evidence="2 3">
    <name type="scientific">Hypsibius exemplaris</name>
    <name type="common">Freshwater tardigrade</name>
    <dbReference type="NCBI Taxonomy" id="2072580"/>
    <lineage>
        <taxon>Eukaryota</taxon>
        <taxon>Metazoa</taxon>
        <taxon>Ecdysozoa</taxon>
        <taxon>Tardigrada</taxon>
        <taxon>Eutardigrada</taxon>
        <taxon>Parachela</taxon>
        <taxon>Hypsibioidea</taxon>
        <taxon>Hypsibiidae</taxon>
        <taxon>Hypsibius</taxon>
    </lineage>
</organism>
<reference evidence="3" key="1">
    <citation type="submission" date="2017-01" db="EMBL/GenBank/DDBJ databases">
        <title>Comparative genomics of anhydrobiosis in the tardigrade Hypsibius dujardini.</title>
        <authorList>
            <person name="Yoshida Y."/>
            <person name="Koutsovoulos G."/>
            <person name="Laetsch D."/>
            <person name="Stevens L."/>
            <person name="Kumar S."/>
            <person name="Horikawa D."/>
            <person name="Ishino K."/>
            <person name="Komine S."/>
            <person name="Tomita M."/>
            <person name="Blaxter M."/>
            <person name="Arakawa K."/>
        </authorList>
    </citation>
    <scope>NUCLEOTIDE SEQUENCE [LARGE SCALE GENOMIC DNA]</scope>
    <source>
        <strain evidence="3">Z151</strain>
    </source>
</reference>
<protein>
    <submittedName>
        <fullName evidence="2">Uncharacterized protein</fullName>
    </submittedName>
</protein>
<sequence>MISADDDRTVRKYFLFPFTFKGKTNNDWSEQEHFEKVPGKYDMVMRDFEATADDEPDAVAPRPSEPIKIPESKLSKPQSRWWAYLQMVPTCEKNFAYCQRPQVSLTSELPWVSTKRAGPPFSPERFYVLREAGLPAESPPELLAGPLRR</sequence>
<dbReference type="Proteomes" id="UP000192578">
    <property type="component" value="Unassembled WGS sequence"/>
</dbReference>
<keyword evidence="3" id="KW-1185">Reference proteome</keyword>
<dbReference type="OrthoDB" id="429950at2759"/>
<dbReference type="EMBL" id="MTYJ01000055">
    <property type="protein sequence ID" value="OQV17928.1"/>
    <property type="molecule type" value="Genomic_DNA"/>
</dbReference>